<protein>
    <recommendedName>
        <fullName evidence="1">VapC45 PIN like domain-containing protein</fullName>
    </recommendedName>
</protein>
<evidence type="ECO:0000313" key="3">
    <source>
        <dbReference type="Proteomes" id="UP001241092"/>
    </source>
</evidence>
<accession>A0AAI8TZP3</accession>
<name>A0AAI8TZP3_MYCME</name>
<evidence type="ECO:0000259" key="1">
    <source>
        <dbReference type="Pfam" id="PF18478"/>
    </source>
</evidence>
<dbReference type="RefSeq" id="WP_286211817.1">
    <property type="nucleotide sequence ID" value="NZ_AP027452.1"/>
</dbReference>
<sequence>MVLLDRCVPPGVGAALNHFDIDFKTLADIYGRDGAQSVADVDWIRDSAAQGWLALTQNFKIPRVAHEAAAIREHSARILCYHKANLTREAKGLILGRHLRALGQLVDHSSAAFWRIAPRGIHRDI</sequence>
<feature type="domain" description="VapC45 PIN like" evidence="1">
    <location>
        <begin position="2"/>
        <end position="81"/>
    </location>
</feature>
<dbReference type="Pfam" id="PF18478">
    <property type="entry name" value="PIN_10"/>
    <property type="match status" value="1"/>
</dbReference>
<dbReference type="InterPro" id="IPR041375">
    <property type="entry name" value="VapC45_PIN-like"/>
</dbReference>
<gene>
    <name evidence="2" type="ORF">hbim_05397</name>
</gene>
<organism evidence="2 3">
    <name type="scientific">Mycolicibacterium mageritense</name>
    <name type="common">Mycobacterium mageritense</name>
    <dbReference type="NCBI Taxonomy" id="53462"/>
    <lineage>
        <taxon>Bacteria</taxon>
        <taxon>Bacillati</taxon>
        <taxon>Actinomycetota</taxon>
        <taxon>Actinomycetes</taxon>
        <taxon>Mycobacteriales</taxon>
        <taxon>Mycobacteriaceae</taxon>
        <taxon>Mycolicibacterium</taxon>
    </lineage>
</organism>
<proteinExistence type="predicted"/>
<dbReference type="AlphaFoldDB" id="A0AAI8TZP3"/>
<reference evidence="2" key="1">
    <citation type="submission" date="2023-03" db="EMBL/GenBank/DDBJ databases">
        <title>Draft genome sequence of a Mycolicibacterium mageritense strain H4_3_1 isolated from a hybrid biological-inorganic system reactor.</title>
        <authorList>
            <person name="Feng X."/>
            <person name="Kazama D."/>
            <person name="Sato K."/>
            <person name="Kobayashi H."/>
        </authorList>
    </citation>
    <scope>NUCLEOTIDE SEQUENCE</scope>
    <source>
        <strain evidence="2">H4_3_1</strain>
    </source>
</reference>
<evidence type="ECO:0000313" key="2">
    <source>
        <dbReference type="EMBL" id="BDY31445.1"/>
    </source>
</evidence>
<dbReference type="Proteomes" id="UP001241092">
    <property type="component" value="Chromosome"/>
</dbReference>
<dbReference type="EMBL" id="AP027452">
    <property type="protein sequence ID" value="BDY31445.1"/>
    <property type="molecule type" value="Genomic_DNA"/>
</dbReference>